<evidence type="ECO:0000313" key="5">
    <source>
        <dbReference type="EMBL" id="OLY80869.1"/>
    </source>
</evidence>
<evidence type="ECO:0000256" key="2">
    <source>
        <dbReference type="SAM" id="MobiDB-lite"/>
    </source>
</evidence>
<evidence type="ECO:0000313" key="6">
    <source>
        <dbReference type="Proteomes" id="UP000187455"/>
    </source>
</evidence>
<feature type="compositionally biased region" description="Basic and acidic residues" evidence="2">
    <location>
        <begin position="33"/>
        <end position="43"/>
    </location>
</feature>
<organism evidence="5 6">
    <name type="scientific">Smittium mucronatum</name>
    <dbReference type="NCBI Taxonomy" id="133383"/>
    <lineage>
        <taxon>Eukaryota</taxon>
        <taxon>Fungi</taxon>
        <taxon>Fungi incertae sedis</taxon>
        <taxon>Zoopagomycota</taxon>
        <taxon>Kickxellomycotina</taxon>
        <taxon>Harpellomycetes</taxon>
        <taxon>Harpellales</taxon>
        <taxon>Legeriomycetaceae</taxon>
        <taxon>Smittium</taxon>
    </lineage>
</organism>
<feature type="region of interest" description="Disordered" evidence="2">
    <location>
        <begin position="209"/>
        <end position="230"/>
    </location>
</feature>
<feature type="domain" description="Cwf19-like protein C-terminal" evidence="3">
    <location>
        <begin position="432"/>
        <end position="520"/>
    </location>
</feature>
<evidence type="ECO:0000259" key="4">
    <source>
        <dbReference type="Pfam" id="PF04677"/>
    </source>
</evidence>
<keyword evidence="6" id="KW-1185">Reference proteome</keyword>
<feature type="compositionally biased region" description="Polar residues" evidence="2">
    <location>
        <begin position="78"/>
        <end position="95"/>
    </location>
</feature>
<feature type="compositionally biased region" description="Polar residues" evidence="2">
    <location>
        <begin position="125"/>
        <end position="141"/>
    </location>
</feature>
<dbReference type="OrthoDB" id="2113965at2759"/>
<feature type="region of interest" description="Disordered" evidence="2">
    <location>
        <begin position="110"/>
        <end position="141"/>
    </location>
</feature>
<comment type="caution">
    <text evidence="5">The sequence shown here is derived from an EMBL/GenBank/DDBJ whole genome shotgun (WGS) entry which is preliminary data.</text>
</comment>
<dbReference type="Pfam" id="PF04677">
    <property type="entry name" value="CwfJ_C_1"/>
    <property type="match status" value="1"/>
</dbReference>
<dbReference type="InterPro" id="IPR006768">
    <property type="entry name" value="Cwf19-like_C_dom-1"/>
</dbReference>
<dbReference type="PANTHER" id="PTHR12072">
    <property type="entry name" value="CWF19, CELL CYCLE CONTROL PROTEIN"/>
    <property type="match status" value="1"/>
</dbReference>
<dbReference type="Pfam" id="PF04676">
    <property type="entry name" value="CwfJ_C_2"/>
    <property type="match status" value="1"/>
</dbReference>
<gene>
    <name evidence="5" type="ORF">AYI68_g5026</name>
</gene>
<protein>
    <submittedName>
        <fullName evidence="5">Pre-mRNA-splicing factor cwf19</fullName>
    </submittedName>
</protein>
<dbReference type="EMBL" id="LSSL01003039">
    <property type="protein sequence ID" value="OLY80869.1"/>
    <property type="molecule type" value="Genomic_DNA"/>
</dbReference>
<reference evidence="5 6" key="1">
    <citation type="journal article" date="2016" name="Mol. Biol. Evol.">
        <title>Genome-Wide Survey of Gut Fungi (Harpellales) Reveals the First Horizontally Transferred Ubiquitin Gene from a Mosquito Host.</title>
        <authorList>
            <person name="Wang Y."/>
            <person name="White M.M."/>
            <person name="Kvist S."/>
            <person name="Moncalvo J.M."/>
        </authorList>
    </citation>
    <scope>NUCLEOTIDE SEQUENCE [LARGE SCALE GENOMIC DNA]</scope>
    <source>
        <strain evidence="5 6">ALG-7-W6</strain>
    </source>
</reference>
<dbReference type="InterPro" id="IPR006767">
    <property type="entry name" value="Cwf19-like_C_dom-2"/>
</dbReference>
<feature type="compositionally biased region" description="Basic residues" evidence="2">
    <location>
        <begin position="1"/>
        <end position="25"/>
    </location>
</feature>
<dbReference type="InterPro" id="IPR040194">
    <property type="entry name" value="Cwf19-like"/>
</dbReference>
<feature type="domain" description="Cwf19-like C-terminal" evidence="4">
    <location>
        <begin position="252"/>
        <end position="375"/>
    </location>
</feature>
<dbReference type="AlphaFoldDB" id="A0A1R0GVG4"/>
<feature type="region of interest" description="Disordered" evidence="2">
    <location>
        <begin position="157"/>
        <end position="184"/>
    </location>
</feature>
<feature type="region of interest" description="Disordered" evidence="2">
    <location>
        <begin position="57"/>
        <end position="96"/>
    </location>
</feature>
<proteinExistence type="inferred from homology"/>
<dbReference type="PANTHER" id="PTHR12072:SF5">
    <property type="entry name" value="CWF19-LIKE PROTEIN 2"/>
    <property type="match status" value="1"/>
</dbReference>
<dbReference type="STRING" id="133383.A0A1R0GVG4"/>
<dbReference type="Proteomes" id="UP000187455">
    <property type="component" value="Unassembled WGS sequence"/>
</dbReference>
<name>A0A1R0GVG4_9FUNG</name>
<comment type="similarity">
    <text evidence="1">Belongs to the CWF19 family.</text>
</comment>
<feature type="compositionally biased region" description="Polar residues" evidence="2">
    <location>
        <begin position="57"/>
        <end position="67"/>
    </location>
</feature>
<accession>A0A1R0GVG4</accession>
<feature type="compositionally biased region" description="Polar residues" evidence="2">
    <location>
        <begin position="157"/>
        <end position="179"/>
    </location>
</feature>
<feature type="region of interest" description="Disordered" evidence="2">
    <location>
        <begin position="1"/>
        <end position="43"/>
    </location>
</feature>
<sequence length="524" mass="58888">MDDKKRKSGHSHKKGKHHSRSKRSVKNISSSPHDSETWIEKPYKSELTVPLVSSLKSTNHLQSSSTLPAYPPFKNGNAIKSGSESTHNSQSSNKSKALEFKKLLSENLPLGLNHTESSRNDNDSYKSSITQTEPLHQSSNSFKHNLNKVSNISAISNSFPSKSNGSKKTNTYSPKSSNSSDDDFVKDLSSRSLLFNEKYSPKSNQIERSFISQSSKQPPSNLSDLDPDYNQNSINYAHELKESLVKDSYKLPHNNCKLCFSESFHDNEVVYAPSVPVVAIGNLVYLSLPTSDPLTDGQCTISPIDHDPSGSSLNLDNSTWDEIRNFQKSLTLMFHNAGYGTIFMETTKPSFSSKSSSSQFTQHVSIDCFPIPYRNDLFKNSRIMFKHAILSSDEDWSVHNKLIDTSVFSSSSQNRDTHFIPLIPSFIESKHTSTGGFRKKMSSKVPYFHVWFDLDGGYGHVIENPNLFPQNFGLETVASILKLPKTSFHNNKRSIFSKNQMSSAVNSWKSQFSWSKYDWTSLIN</sequence>
<dbReference type="GO" id="GO:0071014">
    <property type="term" value="C:post-mRNA release spliceosomal complex"/>
    <property type="evidence" value="ECO:0007669"/>
    <property type="project" value="TreeGrafter"/>
</dbReference>
<dbReference type="GO" id="GO:0000398">
    <property type="term" value="P:mRNA splicing, via spliceosome"/>
    <property type="evidence" value="ECO:0007669"/>
    <property type="project" value="TreeGrafter"/>
</dbReference>
<evidence type="ECO:0000256" key="1">
    <source>
        <dbReference type="ARBA" id="ARBA00006795"/>
    </source>
</evidence>
<evidence type="ECO:0000259" key="3">
    <source>
        <dbReference type="Pfam" id="PF04676"/>
    </source>
</evidence>